<geneLocation type="plasmid" evidence="2">
    <name>pkb14400_3</name>
</geneLocation>
<dbReference type="Pfam" id="PF07963">
    <property type="entry name" value="N_methyl"/>
    <property type="match status" value="1"/>
</dbReference>
<dbReference type="NCBIfam" id="TIGR02532">
    <property type="entry name" value="IV_pilin_GFxxxE"/>
    <property type="match status" value="1"/>
</dbReference>
<evidence type="ECO:0000313" key="2">
    <source>
        <dbReference type="Proteomes" id="UP000179145"/>
    </source>
</evidence>
<dbReference type="InterPro" id="IPR012902">
    <property type="entry name" value="N_methyl_site"/>
</dbReference>
<dbReference type="PROSITE" id="PS00409">
    <property type="entry name" value="PROKAR_NTER_METHYL"/>
    <property type="match status" value="1"/>
</dbReference>
<sequence>MFKEPRRTLSKESGFTLLEVIVALMIAGFALGAMLTSLETGLASGSQVDRSLRAISLAHSQLDAILATPTLRPGTQSYEIENSYRSTIEIRQIATSGSSNDMERLALFSVGITVDREGSPLKINLTGRAVRPAVQE</sequence>
<accession>A0A1D8UYL7</accession>
<name>A0A1D8UYL7_9PROT</name>
<dbReference type="EMBL" id="CP014677">
    <property type="protein sequence ID" value="AOX18730.1"/>
    <property type="molecule type" value="Genomic_DNA"/>
</dbReference>
<keyword evidence="2" id="KW-1185">Reference proteome</keyword>
<dbReference type="Proteomes" id="UP000179145">
    <property type="component" value="Plasmid pKB14400_3"/>
</dbReference>
<keyword evidence="1" id="KW-0614">Plasmid</keyword>
<proteinExistence type="predicted"/>
<dbReference type="AlphaFoldDB" id="A0A1D8UYL7"/>
<gene>
    <name evidence="1" type="ORF">A0U89_15575</name>
</gene>
<protein>
    <submittedName>
        <fullName evidence="1">Uncharacterized protein</fullName>
    </submittedName>
</protein>
<organism evidence="1 2">
    <name type="scientific">Kozakia baliensis</name>
    <dbReference type="NCBI Taxonomy" id="153496"/>
    <lineage>
        <taxon>Bacteria</taxon>
        <taxon>Pseudomonadati</taxon>
        <taxon>Pseudomonadota</taxon>
        <taxon>Alphaproteobacteria</taxon>
        <taxon>Acetobacterales</taxon>
        <taxon>Acetobacteraceae</taxon>
        <taxon>Kozakia</taxon>
    </lineage>
</organism>
<evidence type="ECO:0000313" key="1">
    <source>
        <dbReference type="EMBL" id="AOX18730.1"/>
    </source>
</evidence>
<dbReference type="RefSeq" id="WP_070404174.1">
    <property type="nucleotide sequence ID" value="NZ_BJVW01000012.1"/>
</dbReference>
<reference evidence="1 2" key="1">
    <citation type="journal article" date="2016" name="Microb. Cell Fact.">
        <title>Dissection of exopolysaccharide biosynthesis in Kozakia baliensis.</title>
        <authorList>
            <person name="Brandt J.U."/>
            <person name="Jakob F."/>
            <person name="Behr J."/>
            <person name="Geissler A.J."/>
            <person name="Vogel R.F."/>
        </authorList>
    </citation>
    <scope>NUCLEOTIDE SEQUENCE [LARGE SCALE GENOMIC DNA]</scope>
    <source>
        <strain evidence="1 2">DSM 14400</strain>
        <plasmid evidence="2">Plasmid pkb14400_3</plasmid>
    </source>
</reference>
<dbReference type="OrthoDB" id="7278934at2"/>
<dbReference type="KEGG" id="kba:A0U89_15575"/>